<dbReference type="InterPro" id="IPR035919">
    <property type="entry name" value="EAL_sf"/>
</dbReference>
<dbReference type="eggNOG" id="COG2200">
    <property type="taxonomic scope" value="Bacteria"/>
</dbReference>
<sequence>MSRSEEMAHIARQADGSYSANWGVHVLKSAFQPIFAFSEGKLRAAAYEGLIRPFREGKPVSPGAFFSAIPKDEQGVVESVARSLHLLNAAACIDRSAFIFVNFDPRHFDGALSIHKALTTMREALGEAGNVLAPERIVCEITEQKTLTESSLLDFVKALRNGGYRVAVDDYGAEDSDMRRIQALRPDVVKFDSAWVNRLMESDPGVKLLNEMVRQFTALGTLTIFEGIEQHWQLDLAEKAGVSMVQGFVLAKPELAPTSFGVFSTATRSTADMADQPAPPPAARTGAGPDVTPEIPVAPNRRTEARPLRPARVFGKRTG</sequence>
<dbReference type="PATRIC" id="fig|472175.3.peg.584"/>
<dbReference type="AlphaFoldDB" id="A0A084U9B2"/>
<evidence type="ECO:0000313" key="3">
    <source>
        <dbReference type="EMBL" id="KFB09548.1"/>
    </source>
</evidence>
<dbReference type="PANTHER" id="PTHR33121:SF76">
    <property type="entry name" value="SIGNALING PROTEIN"/>
    <property type="match status" value="1"/>
</dbReference>
<dbReference type="InterPro" id="IPR001633">
    <property type="entry name" value="EAL_dom"/>
</dbReference>
<name>A0A084U9B2_9HYPH</name>
<dbReference type="SUPFAM" id="SSF141868">
    <property type="entry name" value="EAL domain-like"/>
    <property type="match status" value="1"/>
</dbReference>
<dbReference type="SMART" id="SM00052">
    <property type="entry name" value="EAL"/>
    <property type="match status" value="1"/>
</dbReference>
<dbReference type="CDD" id="cd01948">
    <property type="entry name" value="EAL"/>
    <property type="match status" value="1"/>
</dbReference>
<dbReference type="Proteomes" id="UP000053675">
    <property type="component" value="Unassembled WGS sequence"/>
</dbReference>
<dbReference type="GO" id="GO:0071111">
    <property type="term" value="F:cyclic-guanylate-specific phosphodiesterase activity"/>
    <property type="evidence" value="ECO:0007669"/>
    <property type="project" value="InterPro"/>
</dbReference>
<dbReference type="InterPro" id="IPR050706">
    <property type="entry name" value="Cyclic-di-GMP_PDE-like"/>
</dbReference>
<comment type="caution">
    <text evidence="3">The sequence shown here is derived from an EMBL/GenBank/DDBJ whole genome shotgun (WGS) entry which is preliminary data.</text>
</comment>
<dbReference type="OrthoDB" id="1673646at2"/>
<dbReference type="PROSITE" id="PS50883">
    <property type="entry name" value="EAL"/>
    <property type="match status" value="1"/>
</dbReference>
<proteinExistence type="predicted"/>
<dbReference type="RefSeq" id="WP_036479574.1">
    <property type="nucleotide sequence ID" value="NZ_JMQM01000001.1"/>
</dbReference>
<feature type="region of interest" description="Disordered" evidence="1">
    <location>
        <begin position="270"/>
        <end position="319"/>
    </location>
</feature>
<accession>A0A084U9B2</accession>
<gene>
    <name evidence="3" type="ORF">EL18_00564</name>
</gene>
<feature type="domain" description="EAL" evidence="2">
    <location>
        <begin position="7"/>
        <end position="267"/>
    </location>
</feature>
<dbReference type="PANTHER" id="PTHR33121">
    <property type="entry name" value="CYCLIC DI-GMP PHOSPHODIESTERASE PDEF"/>
    <property type="match status" value="1"/>
</dbReference>
<reference evidence="3 4" key="1">
    <citation type="submission" date="2014-05" db="EMBL/GenBank/DDBJ databases">
        <title>Draft Genome Sequence of Nitratireductor basaltis Strain UMTGB225, A Marine Bacterium Isolated from Green Barrel Tunicate.</title>
        <authorList>
            <person name="Gan H.Y."/>
        </authorList>
    </citation>
    <scope>NUCLEOTIDE SEQUENCE [LARGE SCALE GENOMIC DNA]</scope>
    <source>
        <strain evidence="3 4">UMTGB225</strain>
    </source>
</reference>
<dbReference type="Pfam" id="PF00563">
    <property type="entry name" value="EAL"/>
    <property type="match status" value="1"/>
</dbReference>
<dbReference type="Gene3D" id="3.20.20.450">
    <property type="entry name" value="EAL domain"/>
    <property type="match status" value="1"/>
</dbReference>
<dbReference type="STRING" id="472175.EL18_00564"/>
<evidence type="ECO:0000256" key="1">
    <source>
        <dbReference type="SAM" id="MobiDB-lite"/>
    </source>
</evidence>
<evidence type="ECO:0000259" key="2">
    <source>
        <dbReference type="PROSITE" id="PS50883"/>
    </source>
</evidence>
<dbReference type="EMBL" id="JMQM01000001">
    <property type="protein sequence ID" value="KFB09548.1"/>
    <property type="molecule type" value="Genomic_DNA"/>
</dbReference>
<evidence type="ECO:0000313" key="4">
    <source>
        <dbReference type="Proteomes" id="UP000053675"/>
    </source>
</evidence>
<organism evidence="3 4">
    <name type="scientific">Nitratireductor basaltis</name>
    <dbReference type="NCBI Taxonomy" id="472175"/>
    <lineage>
        <taxon>Bacteria</taxon>
        <taxon>Pseudomonadati</taxon>
        <taxon>Pseudomonadota</taxon>
        <taxon>Alphaproteobacteria</taxon>
        <taxon>Hyphomicrobiales</taxon>
        <taxon>Phyllobacteriaceae</taxon>
        <taxon>Nitratireductor</taxon>
    </lineage>
</organism>
<protein>
    <submittedName>
        <fullName evidence="3">EAL domain protein</fullName>
    </submittedName>
</protein>
<keyword evidence="4" id="KW-1185">Reference proteome</keyword>